<comment type="similarity">
    <text evidence="1">Belongs to the carbohydrate kinase PfkB family.</text>
</comment>
<accession>A0ABS3S8R7</accession>
<dbReference type="InterPro" id="IPR002173">
    <property type="entry name" value="Carboh/pur_kinase_PfkB_CS"/>
</dbReference>
<evidence type="ECO:0000313" key="6">
    <source>
        <dbReference type="Proteomes" id="UP000680206"/>
    </source>
</evidence>
<dbReference type="InterPro" id="IPR011611">
    <property type="entry name" value="PfkB_dom"/>
</dbReference>
<dbReference type="EMBL" id="JAGEPF010000045">
    <property type="protein sequence ID" value="MBO2465409.1"/>
    <property type="molecule type" value="Genomic_DNA"/>
</dbReference>
<sequence>MTEVVTCGESMLLLLASPGVPLARAHTFQRSVAGAESNVAIGLARLGHSTAWLSRVGADPSGQAVLDTVRGAGVDTSLVHIDPDAPTGLLLRDSHPGRPIDVQYYRDGSAASRLEPSDVTLPPGTRLVHFTGITPMLSATARAATDRLVRLARQSGAEISFDPNVRLRLGTPSQWRGIAGPFLAEADIVITGADELDLLGVQPDRAHTVVVKHPDRSATSGRHRQECFPVPATDPVGAGDAFAAGFLSGRLRGLDTPSCLREAAAVAAFAVQTATDIDGLPTGADRDRLLNPGADVIR</sequence>
<dbReference type="GO" id="GO:0016301">
    <property type="term" value="F:kinase activity"/>
    <property type="evidence" value="ECO:0007669"/>
    <property type="project" value="UniProtKB-KW"/>
</dbReference>
<evidence type="ECO:0000313" key="5">
    <source>
        <dbReference type="EMBL" id="MBO2465409.1"/>
    </source>
</evidence>
<evidence type="ECO:0000256" key="3">
    <source>
        <dbReference type="ARBA" id="ARBA00022777"/>
    </source>
</evidence>
<keyword evidence="6" id="KW-1185">Reference proteome</keyword>
<keyword evidence="2" id="KW-0808">Transferase</keyword>
<name>A0ABS3S8R7_9ACTN</name>
<dbReference type="Gene3D" id="3.40.1190.20">
    <property type="match status" value="1"/>
</dbReference>
<keyword evidence="3 5" id="KW-0418">Kinase</keyword>
<dbReference type="RefSeq" id="WP_208252252.1">
    <property type="nucleotide sequence ID" value="NZ_JAGEPF010000045.1"/>
</dbReference>
<evidence type="ECO:0000256" key="2">
    <source>
        <dbReference type="ARBA" id="ARBA00022679"/>
    </source>
</evidence>
<reference evidence="5 6" key="1">
    <citation type="submission" date="2021-03" db="EMBL/GenBank/DDBJ databases">
        <title>Actinomadura violae sp. nov., isolated from lichen in Thailand.</title>
        <authorList>
            <person name="Kanchanasin P."/>
            <person name="Saeng-In P."/>
            <person name="Phongsopitanun W."/>
            <person name="Yuki M."/>
            <person name="Kudo T."/>
            <person name="Ohkuma M."/>
            <person name="Tanasupawat S."/>
        </authorList>
    </citation>
    <scope>NUCLEOTIDE SEQUENCE [LARGE SCALE GENOMIC DNA]</scope>
    <source>
        <strain evidence="5 6">LCR2-06</strain>
    </source>
</reference>
<dbReference type="InterPro" id="IPR050306">
    <property type="entry name" value="PfkB_Carbo_kinase"/>
</dbReference>
<dbReference type="InterPro" id="IPR029056">
    <property type="entry name" value="Ribokinase-like"/>
</dbReference>
<dbReference type="Proteomes" id="UP000680206">
    <property type="component" value="Unassembled WGS sequence"/>
</dbReference>
<proteinExistence type="inferred from homology"/>
<dbReference type="Pfam" id="PF00294">
    <property type="entry name" value="PfkB"/>
    <property type="match status" value="1"/>
</dbReference>
<dbReference type="PANTHER" id="PTHR43085:SF57">
    <property type="entry name" value="CARBOHYDRATE KINASE PFKB DOMAIN-CONTAINING PROTEIN"/>
    <property type="match status" value="1"/>
</dbReference>
<evidence type="ECO:0000256" key="1">
    <source>
        <dbReference type="ARBA" id="ARBA00010688"/>
    </source>
</evidence>
<dbReference type="SUPFAM" id="SSF53613">
    <property type="entry name" value="Ribokinase-like"/>
    <property type="match status" value="1"/>
</dbReference>
<gene>
    <name evidence="5" type="ORF">J4709_48400</name>
</gene>
<evidence type="ECO:0000259" key="4">
    <source>
        <dbReference type="Pfam" id="PF00294"/>
    </source>
</evidence>
<organism evidence="5 6">
    <name type="scientific">Actinomadura violacea</name>
    <dbReference type="NCBI Taxonomy" id="2819934"/>
    <lineage>
        <taxon>Bacteria</taxon>
        <taxon>Bacillati</taxon>
        <taxon>Actinomycetota</taxon>
        <taxon>Actinomycetes</taxon>
        <taxon>Streptosporangiales</taxon>
        <taxon>Thermomonosporaceae</taxon>
        <taxon>Actinomadura</taxon>
    </lineage>
</organism>
<protein>
    <submittedName>
        <fullName evidence="5">Sugar kinase</fullName>
    </submittedName>
</protein>
<dbReference type="CDD" id="cd01166">
    <property type="entry name" value="KdgK"/>
    <property type="match status" value="1"/>
</dbReference>
<dbReference type="PANTHER" id="PTHR43085">
    <property type="entry name" value="HEXOKINASE FAMILY MEMBER"/>
    <property type="match status" value="1"/>
</dbReference>
<feature type="domain" description="Carbohydrate kinase PfkB" evidence="4">
    <location>
        <begin position="1"/>
        <end position="282"/>
    </location>
</feature>
<comment type="caution">
    <text evidence="5">The sequence shown here is derived from an EMBL/GenBank/DDBJ whole genome shotgun (WGS) entry which is preliminary data.</text>
</comment>
<dbReference type="PROSITE" id="PS00584">
    <property type="entry name" value="PFKB_KINASES_2"/>
    <property type="match status" value="1"/>
</dbReference>